<dbReference type="RefSeq" id="WP_106226016.1">
    <property type="nucleotide sequence ID" value="NZ_PVTV01000001.1"/>
</dbReference>
<keyword evidence="3" id="KW-1185">Reference proteome</keyword>
<dbReference type="PANTHER" id="PTHR12126">
    <property type="entry name" value="NADH-UBIQUINONE OXIDOREDUCTASE 39 KDA SUBUNIT-RELATED"/>
    <property type="match status" value="1"/>
</dbReference>
<dbReference type="PANTHER" id="PTHR12126:SF11">
    <property type="entry name" value="NADH DEHYDROGENASE [UBIQUINONE] 1 ALPHA SUBCOMPLEX SUBUNIT 9, MITOCHONDRIAL"/>
    <property type="match status" value="1"/>
</dbReference>
<dbReference type="Pfam" id="PF01370">
    <property type="entry name" value="Epimerase"/>
    <property type="match status" value="1"/>
</dbReference>
<organism evidence="2 3">
    <name type="scientific">Jezberella montanilacus</name>
    <dbReference type="NCBI Taxonomy" id="323426"/>
    <lineage>
        <taxon>Bacteria</taxon>
        <taxon>Pseudomonadati</taxon>
        <taxon>Pseudomonadota</taxon>
        <taxon>Betaproteobacteria</taxon>
        <taxon>Burkholderiales</taxon>
        <taxon>Alcaligenaceae</taxon>
        <taxon>Jezberella</taxon>
    </lineage>
</organism>
<protein>
    <submittedName>
        <fullName evidence="2">NADH dehydrogenase</fullName>
    </submittedName>
</protein>
<evidence type="ECO:0000259" key="1">
    <source>
        <dbReference type="Pfam" id="PF01370"/>
    </source>
</evidence>
<dbReference type="InterPro" id="IPR036291">
    <property type="entry name" value="NAD(P)-bd_dom_sf"/>
</dbReference>
<reference evidence="2 3" key="1">
    <citation type="submission" date="2018-03" db="EMBL/GenBank/DDBJ databases">
        <title>Genomic Encyclopedia of Type Strains, Phase III (KMG-III): the genomes of soil and plant-associated and newly described type strains.</title>
        <authorList>
            <person name="Whitman W."/>
        </authorList>
    </citation>
    <scope>NUCLEOTIDE SEQUENCE [LARGE SCALE GENOMIC DNA]</scope>
    <source>
        <strain evidence="2 3">MWH-P2sevCIIIb</strain>
    </source>
</reference>
<dbReference type="AlphaFoldDB" id="A0A2T0XRJ3"/>
<dbReference type="EMBL" id="PVTV01000001">
    <property type="protein sequence ID" value="PRZ01565.1"/>
    <property type="molecule type" value="Genomic_DNA"/>
</dbReference>
<dbReference type="InterPro" id="IPR001509">
    <property type="entry name" value="Epimerase_deHydtase"/>
</dbReference>
<dbReference type="SUPFAM" id="SSF51735">
    <property type="entry name" value="NAD(P)-binding Rossmann-fold domains"/>
    <property type="match status" value="1"/>
</dbReference>
<name>A0A2T0XRJ3_9BURK</name>
<sequence>MRVLVIGGTGFIGRQLVGRLVANGHTVHVPTRRYAQGRELLVYPTVTVLEANVQDDAVLQGLVASCDAVINLVGILHSRSGMPFGADFDQAHVQLPRRIALACKQAQVTRLIHVSALGASTTGPSAYLRSKAAGEKVLQDIFANWSDGHCTIMRPSVVFGAEDQFMNMFATLAKWFPALPLAGSKARLQPVFVEDVAQAIVNALQNTHTYGHTYDLVGPRVYTLGELVSLAAIWSGHPRSIIPMPFFIGQLQAFFFECLPGAPLMSRDNLDSLTVDNVSVNGIDPILGVVPTPLESVAPNYLNK</sequence>
<dbReference type="GO" id="GO:0044877">
    <property type="term" value="F:protein-containing complex binding"/>
    <property type="evidence" value="ECO:0007669"/>
    <property type="project" value="TreeGrafter"/>
</dbReference>
<feature type="domain" description="NAD-dependent epimerase/dehydratase" evidence="1">
    <location>
        <begin position="3"/>
        <end position="209"/>
    </location>
</feature>
<evidence type="ECO:0000313" key="3">
    <source>
        <dbReference type="Proteomes" id="UP000238308"/>
    </source>
</evidence>
<proteinExistence type="predicted"/>
<gene>
    <name evidence="2" type="ORF">BCM14_0075</name>
</gene>
<dbReference type="CDD" id="cd05271">
    <property type="entry name" value="NDUFA9_like_SDR_a"/>
    <property type="match status" value="1"/>
</dbReference>
<evidence type="ECO:0000313" key="2">
    <source>
        <dbReference type="EMBL" id="PRZ01565.1"/>
    </source>
</evidence>
<dbReference type="OrthoDB" id="5292533at2"/>
<dbReference type="Gene3D" id="3.40.50.720">
    <property type="entry name" value="NAD(P)-binding Rossmann-like Domain"/>
    <property type="match status" value="1"/>
</dbReference>
<comment type="caution">
    <text evidence="2">The sequence shown here is derived from an EMBL/GenBank/DDBJ whole genome shotgun (WGS) entry which is preliminary data.</text>
</comment>
<dbReference type="Proteomes" id="UP000238308">
    <property type="component" value="Unassembled WGS sequence"/>
</dbReference>
<dbReference type="InterPro" id="IPR051207">
    <property type="entry name" value="ComplexI_NDUFA9_subunit"/>
</dbReference>
<accession>A0A2T0XRJ3</accession>